<evidence type="ECO:0000256" key="8">
    <source>
        <dbReference type="ARBA" id="ARBA00048336"/>
    </source>
</evidence>
<protein>
    <recommendedName>
        <fullName evidence="9">Serine/threonine protein phosphatase PstP</fullName>
        <ecNumber evidence="2">3.1.3.16</ecNumber>
    </recommendedName>
    <alternativeName>
        <fullName evidence="11">Mycobacterial Ser/Thr phosphatase</fullName>
    </alternativeName>
    <alternativeName>
        <fullName evidence="10">PP2C-family Ser/Thr phosphatase</fullName>
    </alternativeName>
</protein>
<evidence type="ECO:0000256" key="3">
    <source>
        <dbReference type="ARBA" id="ARBA00022723"/>
    </source>
</evidence>
<dbReference type="PROSITE" id="PS51746">
    <property type="entry name" value="PPM_2"/>
    <property type="match status" value="1"/>
</dbReference>
<dbReference type="InterPro" id="IPR036457">
    <property type="entry name" value="PPM-type-like_dom_sf"/>
</dbReference>
<keyword evidence="3" id="KW-0479">Metal-binding</keyword>
<gene>
    <name evidence="15" type="ordered locus">Srot_0375</name>
</gene>
<evidence type="ECO:0000256" key="13">
    <source>
        <dbReference type="SAM" id="Phobius"/>
    </source>
</evidence>
<dbReference type="SUPFAM" id="SSF81606">
    <property type="entry name" value="PP2C-like"/>
    <property type="match status" value="1"/>
</dbReference>
<keyword evidence="6" id="KW-0464">Manganese</keyword>
<dbReference type="HOGENOM" id="CLU_025431_0_0_11"/>
<evidence type="ECO:0000313" key="15">
    <source>
        <dbReference type="EMBL" id="ADG96862.1"/>
    </source>
</evidence>
<dbReference type="Pfam" id="PF13672">
    <property type="entry name" value="PP2C_2"/>
    <property type="match status" value="1"/>
</dbReference>
<dbReference type="Proteomes" id="UP000002247">
    <property type="component" value="Chromosome"/>
</dbReference>
<evidence type="ECO:0000256" key="12">
    <source>
        <dbReference type="SAM" id="MobiDB-lite"/>
    </source>
</evidence>
<dbReference type="KEGG" id="srt:Srot_0375"/>
<keyword evidence="16" id="KW-1185">Reference proteome</keyword>
<name>D6ZBA3_SEGRD</name>
<dbReference type="InterPro" id="IPR001932">
    <property type="entry name" value="PPM-type_phosphatase-like_dom"/>
</dbReference>
<dbReference type="Gene3D" id="3.60.40.10">
    <property type="entry name" value="PPM-type phosphatase domain"/>
    <property type="match status" value="1"/>
</dbReference>
<evidence type="ECO:0000313" key="16">
    <source>
        <dbReference type="Proteomes" id="UP000002247"/>
    </source>
</evidence>
<evidence type="ECO:0000256" key="11">
    <source>
        <dbReference type="ARBA" id="ARBA00079123"/>
    </source>
</evidence>
<dbReference type="PANTHER" id="PTHR47992">
    <property type="entry name" value="PROTEIN PHOSPHATASE"/>
    <property type="match status" value="1"/>
</dbReference>
<dbReference type="SMART" id="SM00331">
    <property type="entry name" value="PP2C_SIG"/>
    <property type="match status" value="1"/>
</dbReference>
<evidence type="ECO:0000256" key="10">
    <source>
        <dbReference type="ARBA" id="ARBA00077741"/>
    </source>
</evidence>
<dbReference type="EMBL" id="CP001958">
    <property type="protein sequence ID" value="ADG96862.1"/>
    <property type="molecule type" value="Genomic_DNA"/>
</dbReference>
<dbReference type="STRING" id="640132.Srot_0375"/>
<evidence type="ECO:0000256" key="9">
    <source>
        <dbReference type="ARBA" id="ARBA00071184"/>
    </source>
</evidence>
<feature type="transmembrane region" description="Helical" evidence="13">
    <location>
        <begin position="298"/>
        <end position="316"/>
    </location>
</feature>
<accession>D6ZBA3</accession>
<comment type="catalytic activity">
    <reaction evidence="7">
        <text>O-phospho-L-seryl-[protein] + H2O = L-seryl-[protein] + phosphate</text>
        <dbReference type="Rhea" id="RHEA:20629"/>
        <dbReference type="Rhea" id="RHEA-COMP:9863"/>
        <dbReference type="Rhea" id="RHEA-COMP:11604"/>
        <dbReference type="ChEBI" id="CHEBI:15377"/>
        <dbReference type="ChEBI" id="CHEBI:29999"/>
        <dbReference type="ChEBI" id="CHEBI:43474"/>
        <dbReference type="ChEBI" id="CHEBI:83421"/>
        <dbReference type="EC" id="3.1.3.16"/>
    </reaction>
</comment>
<dbReference type="InterPro" id="IPR015655">
    <property type="entry name" value="PP2C"/>
</dbReference>
<evidence type="ECO:0000259" key="14">
    <source>
        <dbReference type="PROSITE" id="PS51746"/>
    </source>
</evidence>
<dbReference type="GO" id="GO:0046872">
    <property type="term" value="F:metal ion binding"/>
    <property type="evidence" value="ECO:0007669"/>
    <property type="project" value="UniProtKB-KW"/>
</dbReference>
<organism evidence="15 16">
    <name type="scientific">Segniliparus rotundus (strain ATCC BAA-972 / CDC 1076 / CIP 108378 / DSM 44985 / JCM 13578)</name>
    <dbReference type="NCBI Taxonomy" id="640132"/>
    <lineage>
        <taxon>Bacteria</taxon>
        <taxon>Bacillati</taxon>
        <taxon>Actinomycetota</taxon>
        <taxon>Actinomycetes</taxon>
        <taxon>Mycobacteriales</taxon>
        <taxon>Segniliparaceae</taxon>
        <taxon>Segniliparus</taxon>
    </lineage>
</organism>
<keyword evidence="13" id="KW-1133">Transmembrane helix</keyword>
<keyword evidence="13" id="KW-0812">Transmembrane</keyword>
<sequence>MSLVLRYAARSDRGLVRGNNEDAAYAGARLLALADGMGGHEAGEVASSLVINSLAPLDDEEPGGEILSKLENAVRAGNIAIAEHVAEHPERDGMGTTLSALLFTGTSIGLAHVGDSRAYLLRGGELTQITRDDTYVQSLIDDGRITAEEAHSHPQRSLILKALTGHEVQPTLNVREALAGDRYLLCSDGLSDVVSASTIETVLGEGDVDTAADKLVDLALRSGGPDNITVVVAEVADSGFAQTQPIIAGSALGEEQQHAPPPDSAAGRAAALGQQQRTPVKVSAAEESADKPRRHWRLIAVLAVLLVALIAAAYGGRALLRSNYYTGSENGSVVIYRGVSGSLFGVRLQALDERVCFREPAVPGEKAKAEFLRAGESRPGCAPLRLTDLEVATRSSVPNLPSGGHDEVQGQVRLLLEHLLPNCADHARAPLSAPAAPAPMPSIALPAPPPPSGEPAPSSQSPFPSIEPSIELPAPPSEVLRAWKPGIDCRERLG</sequence>
<evidence type="ECO:0000256" key="7">
    <source>
        <dbReference type="ARBA" id="ARBA00047761"/>
    </source>
</evidence>
<evidence type="ECO:0000256" key="2">
    <source>
        <dbReference type="ARBA" id="ARBA00013081"/>
    </source>
</evidence>
<keyword evidence="13" id="KW-0472">Membrane</keyword>
<feature type="compositionally biased region" description="Pro residues" evidence="12">
    <location>
        <begin position="436"/>
        <end position="454"/>
    </location>
</feature>
<dbReference type="GO" id="GO:0004722">
    <property type="term" value="F:protein serine/threonine phosphatase activity"/>
    <property type="evidence" value="ECO:0007669"/>
    <property type="project" value="UniProtKB-EC"/>
</dbReference>
<evidence type="ECO:0000256" key="4">
    <source>
        <dbReference type="ARBA" id="ARBA00022801"/>
    </source>
</evidence>
<dbReference type="SMART" id="SM00332">
    <property type="entry name" value="PP2Cc"/>
    <property type="match status" value="1"/>
</dbReference>
<feature type="region of interest" description="Disordered" evidence="12">
    <location>
        <begin position="431"/>
        <end position="477"/>
    </location>
</feature>
<keyword evidence="5" id="KW-0904">Protein phosphatase</keyword>
<dbReference type="RefSeq" id="WP_013137318.1">
    <property type="nucleotide sequence ID" value="NC_014168.1"/>
</dbReference>
<dbReference type="FunFam" id="3.60.40.10:FF:000002">
    <property type="entry name" value="Serine/threonine phosphatase stp"/>
    <property type="match status" value="1"/>
</dbReference>
<feature type="domain" description="PPM-type phosphatase" evidence="14">
    <location>
        <begin position="6"/>
        <end position="235"/>
    </location>
</feature>
<evidence type="ECO:0000256" key="6">
    <source>
        <dbReference type="ARBA" id="ARBA00023211"/>
    </source>
</evidence>
<dbReference type="EC" id="3.1.3.16" evidence="2"/>
<reference evidence="15 16" key="1">
    <citation type="journal article" date="2010" name="Stand. Genomic Sci.">
        <title>Complete genome sequence of Segniliparus rotundus type strain (CDC 1076).</title>
        <authorList>
            <person name="Sikorski J."/>
            <person name="Lapidus A."/>
            <person name="Copeland A."/>
            <person name="Misra M."/>
            <person name="Glavina Del Rio T."/>
            <person name="Nolan M."/>
            <person name="Lucas S."/>
            <person name="Chen F."/>
            <person name="Tice H."/>
            <person name="Cheng J.F."/>
            <person name="Jando M."/>
            <person name="Schneider S."/>
            <person name="Bruce D."/>
            <person name="Goodwin L."/>
            <person name="Pitluck S."/>
            <person name="Liolios K."/>
            <person name="Mikhailova N."/>
            <person name="Pati A."/>
            <person name="Ivanova N."/>
            <person name="Mavromatis K."/>
            <person name="Chen A."/>
            <person name="Palaniappan K."/>
            <person name="Chertkov O."/>
            <person name="Land M."/>
            <person name="Hauser L."/>
            <person name="Chang Y.J."/>
            <person name="Jeffries C.D."/>
            <person name="Brettin T."/>
            <person name="Detter J.C."/>
            <person name="Han C."/>
            <person name="Rohde M."/>
            <person name="Goker M."/>
            <person name="Bristow J."/>
            <person name="Eisen J.A."/>
            <person name="Markowitz V."/>
            <person name="Hugenholtz P."/>
            <person name="Kyrpides N.C."/>
            <person name="Klenk H.P."/>
        </authorList>
    </citation>
    <scope>NUCLEOTIDE SEQUENCE [LARGE SCALE GENOMIC DNA]</scope>
    <source>
        <strain evidence="16">ATCC BAA-972 / CDC 1076 / CIP 108378 / DSM 44985 / JCM 13578</strain>
    </source>
</reference>
<proteinExistence type="predicted"/>
<dbReference type="eggNOG" id="COG0631">
    <property type="taxonomic scope" value="Bacteria"/>
</dbReference>
<dbReference type="OrthoDB" id="9801841at2"/>
<keyword evidence="4 15" id="KW-0378">Hydrolase</keyword>
<evidence type="ECO:0000256" key="1">
    <source>
        <dbReference type="ARBA" id="ARBA00001936"/>
    </source>
</evidence>
<dbReference type="CDD" id="cd00143">
    <property type="entry name" value="PP2Cc"/>
    <property type="match status" value="1"/>
</dbReference>
<comment type="catalytic activity">
    <reaction evidence="8">
        <text>O-phospho-L-threonyl-[protein] + H2O = L-threonyl-[protein] + phosphate</text>
        <dbReference type="Rhea" id="RHEA:47004"/>
        <dbReference type="Rhea" id="RHEA-COMP:11060"/>
        <dbReference type="Rhea" id="RHEA-COMP:11605"/>
        <dbReference type="ChEBI" id="CHEBI:15377"/>
        <dbReference type="ChEBI" id="CHEBI:30013"/>
        <dbReference type="ChEBI" id="CHEBI:43474"/>
        <dbReference type="ChEBI" id="CHEBI:61977"/>
        <dbReference type="EC" id="3.1.3.16"/>
    </reaction>
</comment>
<dbReference type="AlphaFoldDB" id="D6ZBA3"/>
<feature type="region of interest" description="Disordered" evidence="12">
    <location>
        <begin position="253"/>
        <end position="288"/>
    </location>
</feature>
<comment type="cofactor">
    <cofactor evidence="1">
        <name>Mn(2+)</name>
        <dbReference type="ChEBI" id="CHEBI:29035"/>
    </cofactor>
</comment>
<evidence type="ECO:0000256" key="5">
    <source>
        <dbReference type="ARBA" id="ARBA00022912"/>
    </source>
</evidence>